<keyword evidence="6 14" id="KW-0547">Nucleotide-binding</keyword>
<name>L2GUU3_VAVCU</name>
<evidence type="ECO:0000256" key="8">
    <source>
        <dbReference type="ARBA" id="ARBA00022917"/>
    </source>
</evidence>
<dbReference type="RefSeq" id="XP_008074651.1">
    <property type="nucleotide sequence ID" value="XM_008076460.1"/>
</dbReference>
<evidence type="ECO:0000313" key="18">
    <source>
        <dbReference type="Proteomes" id="UP000011081"/>
    </source>
</evidence>
<dbReference type="HOGENOM" id="CLU_001882_2_3_1"/>
<dbReference type="FunFam" id="1.10.1160.10:FF:000001">
    <property type="entry name" value="Glutamine--tRNA ligase"/>
    <property type="match status" value="1"/>
</dbReference>
<reference evidence="18" key="1">
    <citation type="submission" date="2011-03" db="EMBL/GenBank/DDBJ databases">
        <title>The genome sequence of Vavraia culicis strain floridensis.</title>
        <authorList>
            <consortium name="The Broad Institute Genome Sequencing Platform"/>
            <person name="Cuomo C."/>
            <person name="Becnel J."/>
            <person name="Sanscrainte N."/>
            <person name="Young S.K."/>
            <person name="Zeng Q."/>
            <person name="Gargeya S."/>
            <person name="Fitzgerald M."/>
            <person name="Haas B."/>
            <person name="Abouelleil A."/>
            <person name="Alvarado L."/>
            <person name="Arachchi H.M."/>
            <person name="Berlin A."/>
            <person name="Chapman S.B."/>
            <person name="Gearin G."/>
            <person name="Goldberg J."/>
            <person name="Griggs A."/>
            <person name="Gujja S."/>
            <person name="Hansen M."/>
            <person name="Heiman D."/>
            <person name="Howarth C."/>
            <person name="Larimer J."/>
            <person name="Lui A."/>
            <person name="MacDonald P.J.P."/>
            <person name="McCowen C."/>
            <person name="Montmayeur A."/>
            <person name="Murphy C."/>
            <person name="Neiman D."/>
            <person name="Pearson M."/>
            <person name="Priest M."/>
            <person name="Roberts A."/>
            <person name="Saif S."/>
            <person name="Shea T."/>
            <person name="Sisk P."/>
            <person name="Stolte C."/>
            <person name="Sykes S."/>
            <person name="Wortman J."/>
            <person name="Nusbaum C."/>
            <person name="Birren B."/>
        </authorList>
    </citation>
    <scope>NUCLEOTIDE SEQUENCE [LARGE SCALE GENOMIC DNA]</scope>
    <source>
        <strain evidence="18">floridensis</strain>
    </source>
</reference>
<dbReference type="PROSITE" id="PS00178">
    <property type="entry name" value="AA_TRNA_LIGASE_I"/>
    <property type="match status" value="1"/>
</dbReference>
<keyword evidence="7 14" id="KW-0067">ATP-binding</keyword>
<dbReference type="GO" id="GO:1990825">
    <property type="term" value="F:sequence-specific mRNA binding"/>
    <property type="evidence" value="ECO:0007669"/>
    <property type="project" value="EnsemblFungi"/>
</dbReference>
<keyword evidence="9 14" id="KW-0030">Aminoacyl-tRNA synthetase</keyword>
<feature type="domain" description="Glutamyl/glutaminyl-tRNA synthetase class Ib catalytic" evidence="15">
    <location>
        <begin position="196"/>
        <end position="476"/>
    </location>
</feature>
<dbReference type="InterPro" id="IPR049437">
    <property type="entry name" value="tRNA-synt_1c_C2"/>
</dbReference>
<evidence type="ECO:0000256" key="2">
    <source>
        <dbReference type="ARBA" id="ARBA00008927"/>
    </source>
</evidence>
<dbReference type="InterPro" id="IPR014729">
    <property type="entry name" value="Rossmann-like_a/b/a_fold"/>
</dbReference>
<feature type="domain" description="tRNA synthetases class I (E and Q) anti-codon binding" evidence="16">
    <location>
        <begin position="568"/>
        <end position="639"/>
    </location>
</feature>
<evidence type="ECO:0000259" key="16">
    <source>
        <dbReference type="Pfam" id="PF20974"/>
    </source>
</evidence>
<dbReference type="FunCoup" id="L2GUU3">
    <property type="interactions" value="311"/>
</dbReference>
<dbReference type="GO" id="GO:0004818">
    <property type="term" value="F:glutamate-tRNA ligase activity"/>
    <property type="evidence" value="ECO:0007669"/>
    <property type="project" value="UniProtKB-EC"/>
</dbReference>
<dbReference type="SUPFAM" id="SSF50715">
    <property type="entry name" value="Ribosomal protein L25-like"/>
    <property type="match status" value="1"/>
</dbReference>
<dbReference type="InterPro" id="IPR050132">
    <property type="entry name" value="Gln/Glu-tRNA_Ligase"/>
</dbReference>
<comment type="subcellular location">
    <subcellularLocation>
        <location evidence="1">Cytoplasm</location>
    </subcellularLocation>
</comment>
<evidence type="ECO:0000313" key="17">
    <source>
        <dbReference type="EMBL" id="ELA46860.1"/>
    </source>
</evidence>
<evidence type="ECO:0000256" key="12">
    <source>
        <dbReference type="ARBA" id="ARBA00048351"/>
    </source>
</evidence>
<dbReference type="STRING" id="948595.L2GUU3"/>
<dbReference type="InterPro" id="IPR011035">
    <property type="entry name" value="Ribosomal_bL25/Gln-tRNA_synth"/>
</dbReference>
<keyword evidence="8 14" id="KW-0648">Protein biosynthesis</keyword>
<evidence type="ECO:0000259" key="15">
    <source>
        <dbReference type="Pfam" id="PF00749"/>
    </source>
</evidence>
<evidence type="ECO:0000256" key="5">
    <source>
        <dbReference type="ARBA" id="ARBA00022598"/>
    </source>
</evidence>
<comment type="catalytic activity">
    <reaction evidence="12">
        <text>tRNA(Glu) + L-glutamate + ATP = L-glutamyl-tRNA(Glu) + AMP + diphosphate</text>
        <dbReference type="Rhea" id="RHEA:23540"/>
        <dbReference type="Rhea" id="RHEA-COMP:9663"/>
        <dbReference type="Rhea" id="RHEA-COMP:9680"/>
        <dbReference type="ChEBI" id="CHEBI:29985"/>
        <dbReference type="ChEBI" id="CHEBI:30616"/>
        <dbReference type="ChEBI" id="CHEBI:33019"/>
        <dbReference type="ChEBI" id="CHEBI:78442"/>
        <dbReference type="ChEBI" id="CHEBI:78520"/>
        <dbReference type="ChEBI" id="CHEBI:456215"/>
        <dbReference type="EC" id="6.1.1.17"/>
    </reaction>
</comment>
<dbReference type="SUPFAM" id="SSF52374">
    <property type="entry name" value="Nucleotidylyl transferase"/>
    <property type="match status" value="1"/>
</dbReference>
<dbReference type="InParanoid" id="L2GUU3"/>
<keyword evidence="18" id="KW-1185">Reference proteome</keyword>
<dbReference type="FunFam" id="3.40.50.620:FF:000037">
    <property type="entry name" value="Glutamine--tRNA ligase cytoplasmic"/>
    <property type="match status" value="1"/>
</dbReference>
<dbReference type="Proteomes" id="UP000011081">
    <property type="component" value="Unassembled WGS sequence"/>
</dbReference>
<evidence type="ECO:0000256" key="13">
    <source>
        <dbReference type="ARBA" id="ARBA00070830"/>
    </source>
</evidence>
<gene>
    <name evidence="17" type="ORF">VCUG_01634</name>
</gene>
<dbReference type="OrthoDB" id="10250478at2759"/>
<comment type="similarity">
    <text evidence="2">Belongs to the class-I aminoacyl-tRNA synthetase family. Glutamate--tRNA ligase type 2 subfamily.</text>
</comment>
<dbReference type="Pfam" id="PF20974">
    <property type="entry name" value="tRNA-synt_1c_C2"/>
    <property type="match status" value="1"/>
</dbReference>
<evidence type="ECO:0000256" key="9">
    <source>
        <dbReference type="ARBA" id="ARBA00023146"/>
    </source>
</evidence>
<evidence type="ECO:0000256" key="4">
    <source>
        <dbReference type="ARBA" id="ARBA00012836"/>
    </source>
</evidence>
<dbReference type="PANTHER" id="PTHR43097">
    <property type="entry name" value="GLUTAMINE-TRNA LIGASE"/>
    <property type="match status" value="1"/>
</dbReference>
<evidence type="ECO:0000256" key="14">
    <source>
        <dbReference type="RuleBase" id="RU363037"/>
    </source>
</evidence>
<evidence type="ECO:0000256" key="1">
    <source>
        <dbReference type="ARBA" id="ARBA00004496"/>
    </source>
</evidence>
<dbReference type="GO" id="GO:0006425">
    <property type="term" value="P:glutaminyl-tRNA aminoacylation"/>
    <property type="evidence" value="ECO:0007669"/>
    <property type="project" value="EnsemblFungi"/>
</dbReference>
<dbReference type="GO" id="GO:0005524">
    <property type="term" value="F:ATP binding"/>
    <property type="evidence" value="ECO:0007669"/>
    <property type="project" value="UniProtKB-KW"/>
</dbReference>
<dbReference type="GO" id="GO:0005739">
    <property type="term" value="C:mitochondrion"/>
    <property type="evidence" value="ECO:0007669"/>
    <property type="project" value="EnsemblFungi"/>
</dbReference>
<accession>L2GUU3</accession>
<dbReference type="EC" id="6.1.1.17" evidence="3"/>
<dbReference type="EC" id="6.1.1.18" evidence="4"/>
<dbReference type="FunFam" id="3.90.800.10:FF:000001">
    <property type="entry name" value="Glutamine--tRNA ligase"/>
    <property type="match status" value="1"/>
</dbReference>
<dbReference type="Pfam" id="PF00749">
    <property type="entry name" value="tRNA-synt_1c"/>
    <property type="match status" value="1"/>
</dbReference>
<dbReference type="InterPro" id="IPR001412">
    <property type="entry name" value="aa-tRNA-synth_I_CS"/>
</dbReference>
<evidence type="ECO:0000256" key="10">
    <source>
        <dbReference type="ARBA" id="ARBA00030865"/>
    </source>
</evidence>
<organism evidence="17 18">
    <name type="scientific">Vavraia culicis (isolate floridensis)</name>
    <name type="common">Microsporidian parasite</name>
    <dbReference type="NCBI Taxonomy" id="948595"/>
    <lineage>
        <taxon>Eukaryota</taxon>
        <taxon>Fungi</taxon>
        <taxon>Fungi incertae sedis</taxon>
        <taxon>Microsporidia</taxon>
        <taxon>Pleistophoridae</taxon>
        <taxon>Vavraia</taxon>
    </lineage>
</organism>
<comment type="catalytic activity">
    <reaction evidence="11">
        <text>tRNA(Gln) + L-glutamine + ATP = L-glutaminyl-tRNA(Gln) + AMP + diphosphate</text>
        <dbReference type="Rhea" id="RHEA:20121"/>
        <dbReference type="Rhea" id="RHEA-COMP:9662"/>
        <dbReference type="Rhea" id="RHEA-COMP:9681"/>
        <dbReference type="ChEBI" id="CHEBI:30616"/>
        <dbReference type="ChEBI" id="CHEBI:33019"/>
        <dbReference type="ChEBI" id="CHEBI:58359"/>
        <dbReference type="ChEBI" id="CHEBI:78442"/>
        <dbReference type="ChEBI" id="CHEBI:78521"/>
        <dbReference type="ChEBI" id="CHEBI:456215"/>
        <dbReference type="EC" id="6.1.1.18"/>
    </reaction>
</comment>
<dbReference type="PANTHER" id="PTHR43097:SF4">
    <property type="entry name" value="GLUTAMINE--TRNA LIGASE"/>
    <property type="match status" value="1"/>
</dbReference>
<sequence>MTQDVNEFMESLKISESLKDQLRKKEYAVENLRRISRYAVIDKNIYYNMCLSITDLEDCYVSEIVDLIEEKIVINENMLNKCIELAQRRKCGEKKGALADYVRSVSFDDHKLKEAAEQFDNLKELMSHVSKDDEMVFYDPKRVIAVLKGLNVKSKKIERKGILNEGKLRYLHKAGENPQISEEILQEHLKRTNGEIITRFPPEPNGYLHIGHAKAMYLDFNFGNRCILRYDDTNPANEMAEYYESILDDVRWLGYVPWKITSASDYFDELINFAKQMIKNGSAYVCHLSTEEIKAQVQSPYRDRSPEVNTALFEEMICGKWKEGTAILRLKMDMESKNMLMHDLIAYRIIEKDHLKADKKYHVYPSYDYTHCINDSLEDITHSFCSREFFSRRASYYWLLDNLRVYKPVQWEFSRLNISNTVLSKRKLNALIHKKIVIGWDDPRLFTLRGLRRRGVPPQAINAFVEKIGITFNDSIVDVRLFENIVRDFLKDRQIVNVIYDPTEMEIEGQGVILIDGDDFRQENTEGFLRLTYGQPVGLVNKCAVELINIDNGLLKVRQTDKTFKSRIHWLQKDLQNVKIKVRELSHLFKSFNPEEKDFLEDVDPDSMLIVDGLCESRIMDVKVGDVVQFFRKGWYCRDEDENGFMMFNKTVGMKK</sequence>
<dbReference type="EMBL" id="GL877430">
    <property type="protein sequence ID" value="ELA46860.1"/>
    <property type="molecule type" value="Genomic_DNA"/>
</dbReference>
<dbReference type="InterPro" id="IPR020058">
    <property type="entry name" value="Glu/Gln-tRNA-synth_Ib_cat-dom"/>
</dbReference>
<dbReference type="GeneID" id="19879508"/>
<evidence type="ECO:0000256" key="6">
    <source>
        <dbReference type="ARBA" id="ARBA00022741"/>
    </source>
</evidence>
<dbReference type="Gene3D" id="3.40.50.620">
    <property type="entry name" value="HUPs"/>
    <property type="match status" value="1"/>
</dbReference>
<proteinExistence type="inferred from homology"/>
<evidence type="ECO:0000256" key="3">
    <source>
        <dbReference type="ARBA" id="ARBA00012835"/>
    </source>
</evidence>
<dbReference type="Gene3D" id="2.40.240.10">
    <property type="entry name" value="Ribosomal Protein L25, Chain P"/>
    <property type="match status" value="1"/>
</dbReference>
<dbReference type="VEuPathDB" id="MicrosporidiaDB:VCUG_01634"/>
<dbReference type="InterPro" id="IPR020056">
    <property type="entry name" value="Rbsml_bL25/Gln-tRNA_synth_N"/>
</dbReference>
<dbReference type="AlphaFoldDB" id="L2GUU3"/>
<protein>
    <recommendedName>
        <fullName evidence="13">Probable glutamate--tRNA ligase, cytoplasmic</fullName>
        <ecNumber evidence="3">6.1.1.17</ecNumber>
        <ecNumber evidence="4">6.1.1.18</ecNumber>
    </recommendedName>
    <alternativeName>
        <fullName evidence="10">Glutamyl-tRNA synthetase</fullName>
    </alternativeName>
</protein>
<evidence type="ECO:0000256" key="7">
    <source>
        <dbReference type="ARBA" id="ARBA00022840"/>
    </source>
</evidence>
<keyword evidence="5 14" id="KW-0436">Ligase</keyword>
<evidence type="ECO:0000256" key="11">
    <source>
        <dbReference type="ARBA" id="ARBA00048270"/>
    </source>
</evidence>
<dbReference type="OMA" id="TWCIYPM"/>
<dbReference type="GO" id="GO:0005829">
    <property type="term" value="C:cytosol"/>
    <property type="evidence" value="ECO:0007669"/>
    <property type="project" value="EnsemblFungi"/>
</dbReference>
<dbReference type="GO" id="GO:0004819">
    <property type="term" value="F:glutamine-tRNA ligase activity"/>
    <property type="evidence" value="ECO:0007669"/>
    <property type="project" value="EnsemblFungi"/>
</dbReference>